<reference evidence="3 4" key="1">
    <citation type="submission" date="2020-02" db="EMBL/GenBank/DDBJ databases">
        <title>Whole-genome analyses of novel actinobacteria.</title>
        <authorList>
            <person name="Sahin N."/>
        </authorList>
    </citation>
    <scope>NUCLEOTIDE SEQUENCE [LARGE SCALE GENOMIC DNA]</scope>
    <source>
        <strain evidence="3 4">A7024</strain>
    </source>
</reference>
<evidence type="ECO:0000256" key="1">
    <source>
        <dbReference type="SAM" id="MobiDB-lite"/>
    </source>
</evidence>
<feature type="domain" description="Beta-lactamase class A catalytic" evidence="2">
    <location>
        <begin position="146"/>
        <end position="284"/>
    </location>
</feature>
<sequence length="326" mass="33465">MLSRNRALWLPGAVLTLAAGTALIALNRGAVPAPEGTAPLVDRRPPVQAAQAAQAATQTHEPVARPAQRSAARTAADAVRDELGAAADGERLRYSIAVEDLDTGELAHSAAGSGTYDTASIVKVNILAALLLQAQATGQALTPAQQALAASMIRNSDNTATDTLWRAIGGGPGLARANRTFGLTDTTPGAGGQWGLTQTVAADQLRLLRAVFTSPSPLTHASQDYIRSLMGSVAADQDWGVPAAAPESAGFVKNGWLPRTGSGEWDVNSIGRVDYAGHTLLVSVLSDHHATREAGIALVEKAASTAVHALVAAADTPAHGPETLAR</sequence>
<dbReference type="PANTHER" id="PTHR35333">
    <property type="entry name" value="BETA-LACTAMASE"/>
    <property type="match status" value="1"/>
</dbReference>
<dbReference type="AlphaFoldDB" id="A0A6G4U095"/>
<name>A0A6G4U095_9ACTN</name>
<protein>
    <recommendedName>
        <fullName evidence="2">Beta-lactamase class A catalytic domain-containing protein</fullName>
    </recommendedName>
</protein>
<accession>A0A6G4U095</accession>
<dbReference type="PANTHER" id="PTHR35333:SF3">
    <property type="entry name" value="BETA-LACTAMASE-TYPE TRANSPEPTIDASE FOLD CONTAINING PROTEIN"/>
    <property type="match status" value="1"/>
</dbReference>
<dbReference type="GO" id="GO:0030655">
    <property type="term" value="P:beta-lactam antibiotic catabolic process"/>
    <property type="evidence" value="ECO:0007669"/>
    <property type="project" value="InterPro"/>
</dbReference>
<evidence type="ECO:0000259" key="2">
    <source>
        <dbReference type="Pfam" id="PF13354"/>
    </source>
</evidence>
<evidence type="ECO:0000313" key="4">
    <source>
        <dbReference type="Proteomes" id="UP000481583"/>
    </source>
</evidence>
<dbReference type="Pfam" id="PF13354">
    <property type="entry name" value="Beta-lactamase2"/>
    <property type="match status" value="1"/>
</dbReference>
<dbReference type="EMBL" id="JAAKZV010000064">
    <property type="protein sequence ID" value="NGN65503.1"/>
    <property type="molecule type" value="Genomic_DNA"/>
</dbReference>
<feature type="region of interest" description="Disordered" evidence="1">
    <location>
        <begin position="55"/>
        <end position="76"/>
    </location>
</feature>
<dbReference type="InterPro" id="IPR045155">
    <property type="entry name" value="Beta-lactam_cat"/>
</dbReference>
<keyword evidence="4" id="KW-1185">Reference proteome</keyword>
<dbReference type="Gene3D" id="3.40.710.10">
    <property type="entry name" value="DD-peptidase/beta-lactamase superfamily"/>
    <property type="match status" value="1"/>
</dbReference>
<dbReference type="SUPFAM" id="SSF56601">
    <property type="entry name" value="beta-lactamase/transpeptidase-like"/>
    <property type="match status" value="1"/>
</dbReference>
<comment type="caution">
    <text evidence="3">The sequence shown here is derived from an EMBL/GenBank/DDBJ whole genome shotgun (WGS) entry which is preliminary data.</text>
</comment>
<dbReference type="GO" id="GO:0008800">
    <property type="term" value="F:beta-lactamase activity"/>
    <property type="evidence" value="ECO:0007669"/>
    <property type="project" value="InterPro"/>
</dbReference>
<evidence type="ECO:0000313" key="3">
    <source>
        <dbReference type="EMBL" id="NGN65503.1"/>
    </source>
</evidence>
<proteinExistence type="predicted"/>
<gene>
    <name evidence="3" type="ORF">G5C51_16565</name>
</gene>
<dbReference type="InterPro" id="IPR012338">
    <property type="entry name" value="Beta-lactam/transpept-like"/>
</dbReference>
<dbReference type="Proteomes" id="UP000481583">
    <property type="component" value="Unassembled WGS sequence"/>
</dbReference>
<dbReference type="InterPro" id="IPR000871">
    <property type="entry name" value="Beta-lactam_class-A"/>
</dbReference>
<organism evidence="3 4">
    <name type="scientific">Streptomyces coryli</name>
    <dbReference type="NCBI Taxonomy" id="1128680"/>
    <lineage>
        <taxon>Bacteria</taxon>
        <taxon>Bacillati</taxon>
        <taxon>Actinomycetota</taxon>
        <taxon>Actinomycetes</taxon>
        <taxon>Kitasatosporales</taxon>
        <taxon>Streptomycetaceae</taxon>
        <taxon>Streptomyces</taxon>
    </lineage>
</organism>
<dbReference type="GO" id="GO:0046677">
    <property type="term" value="P:response to antibiotic"/>
    <property type="evidence" value="ECO:0007669"/>
    <property type="project" value="InterPro"/>
</dbReference>